<keyword evidence="1" id="KW-0472">Membrane</keyword>
<accession>A0A916WEI0</accession>
<reference evidence="2" key="2">
    <citation type="submission" date="2020-09" db="EMBL/GenBank/DDBJ databases">
        <authorList>
            <person name="Sun Q."/>
            <person name="Zhou Y."/>
        </authorList>
    </citation>
    <scope>NUCLEOTIDE SEQUENCE</scope>
    <source>
        <strain evidence="2">CGMCC 1.12408</strain>
    </source>
</reference>
<sequence length="125" mass="14102">MSQMSSKGNIDKDMIFYGIIFLILVMGAVAAVYQNEIPIAVYFGFNIFAFGMVISELVKQLHRTFGSLLLFISIGLSVIIPINIESTEIMTRYNYFLPFAAIAISLCIFDIKEKFIAIKNDREEA</sequence>
<evidence type="ECO:0000313" key="3">
    <source>
        <dbReference type="Proteomes" id="UP000613512"/>
    </source>
</evidence>
<protein>
    <submittedName>
        <fullName evidence="2">Uncharacterized protein</fullName>
    </submittedName>
</protein>
<name>A0A916WEI0_9BACI</name>
<gene>
    <name evidence="2" type="ORF">GCM10008025_36910</name>
</gene>
<keyword evidence="1" id="KW-1133">Transmembrane helix</keyword>
<keyword evidence="1" id="KW-0812">Transmembrane</keyword>
<feature type="transmembrane region" description="Helical" evidence="1">
    <location>
        <begin position="39"/>
        <end position="58"/>
    </location>
</feature>
<organism evidence="2 3">
    <name type="scientific">Ornithinibacillus halotolerans</name>
    <dbReference type="NCBI Taxonomy" id="1274357"/>
    <lineage>
        <taxon>Bacteria</taxon>
        <taxon>Bacillati</taxon>
        <taxon>Bacillota</taxon>
        <taxon>Bacilli</taxon>
        <taxon>Bacillales</taxon>
        <taxon>Bacillaceae</taxon>
        <taxon>Ornithinibacillus</taxon>
    </lineage>
</organism>
<evidence type="ECO:0000313" key="2">
    <source>
        <dbReference type="EMBL" id="GGA91007.1"/>
    </source>
</evidence>
<dbReference type="AlphaFoldDB" id="A0A916WEI0"/>
<feature type="transmembrane region" description="Helical" evidence="1">
    <location>
        <begin position="65"/>
        <end position="84"/>
    </location>
</feature>
<evidence type="ECO:0000256" key="1">
    <source>
        <dbReference type="SAM" id="Phobius"/>
    </source>
</evidence>
<reference evidence="2" key="1">
    <citation type="journal article" date="2014" name="Int. J. Syst. Evol. Microbiol.">
        <title>Complete genome sequence of Corynebacterium casei LMG S-19264T (=DSM 44701T), isolated from a smear-ripened cheese.</title>
        <authorList>
            <consortium name="US DOE Joint Genome Institute (JGI-PGF)"/>
            <person name="Walter F."/>
            <person name="Albersmeier A."/>
            <person name="Kalinowski J."/>
            <person name="Ruckert C."/>
        </authorList>
    </citation>
    <scope>NUCLEOTIDE SEQUENCE</scope>
    <source>
        <strain evidence="2">CGMCC 1.12408</strain>
    </source>
</reference>
<dbReference type="Proteomes" id="UP000613512">
    <property type="component" value="Unassembled WGS sequence"/>
</dbReference>
<comment type="caution">
    <text evidence="2">The sequence shown here is derived from an EMBL/GenBank/DDBJ whole genome shotgun (WGS) entry which is preliminary data.</text>
</comment>
<proteinExistence type="predicted"/>
<feature type="transmembrane region" description="Helical" evidence="1">
    <location>
        <begin position="90"/>
        <end position="109"/>
    </location>
</feature>
<keyword evidence="3" id="KW-1185">Reference proteome</keyword>
<feature type="transmembrane region" description="Helical" evidence="1">
    <location>
        <begin position="14"/>
        <end position="33"/>
    </location>
</feature>
<dbReference type="EMBL" id="BMEY01000028">
    <property type="protein sequence ID" value="GGA91007.1"/>
    <property type="molecule type" value="Genomic_DNA"/>
</dbReference>